<gene>
    <name evidence="22" type="ORF">SAMEA4029009_CIC11G00000002613</name>
</gene>
<comment type="similarity">
    <text evidence="5 20">Belongs to the ATG9 family.</text>
</comment>
<evidence type="ECO:0000256" key="20">
    <source>
        <dbReference type="RuleBase" id="RU364027"/>
    </source>
</evidence>
<dbReference type="GO" id="GO:0006869">
    <property type="term" value="P:lipid transport"/>
    <property type="evidence" value="ECO:0007669"/>
    <property type="project" value="UniProtKB-KW"/>
</dbReference>
<comment type="catalytic activity">
    <reaction evidence="17">
        <text>a 1,2-diacyl-sn-glycero-3-phosphoethanolamine(in) = a 1,2-diacyl-sn-glycero-3-phosphoethanolamine(out)</text>
        <dbReference type="Rhea" id="RHEA:38895"/>
        <dbReference type="ChEBI" id="CHEBI:64612"/>
    </reaction>
</comment>
<keyword evidence="15" id="KW-0968">Cytoplasmic vesicle</keyword>
<dbReference type="GO" id="GO:0061709">
    <property type="term" value="P:reticulophagy"/>
    <property type="evidence" value="ECO:0007669"/>
    <property type="project" value="TreeGrafter"/>
</dbReference>
<sequence length="899" mass="104320">MSRYDYRENTDKSVASDTFLSRVFGLHSIYSQLQDNYQFYDPEAENHSDVAVEGLLMHSENSAGSGDREVLRADKNLLDLDLDLDLSSDSEALPMPAVGGIESSSAFARHYEPIDNRNTSTNRHGNDESLHLNVDQEESLINDDDTASLYTKPPKRSLKFELPKPPRLFSKKLKNQDMEAGLPLFLVNENIQHRKPQQTQPSVSVQTQYQRLKFRNRLVIPAKERALYLWANIVNMDEFLIDLYYYYRGKGFANIVMGRAVDILILVFILTFTTFLKWGIDYDYFFNEWTSNSDVNLTLRDLIIPNYFSTRVPLSIKFFLLGFACYIVLRLVQLYFDYKYKLAELQSFYRHLLDISDDLELMTISWSTIVERLMKLKNYNSLTSSNPNLPPHYVNDLNSKVRLNAHDIANRIMRKENYMIALINKEVLDLLIPSPAIFNSVISRHSVLTRTLEWNLKLCIDNFVFNENGHINQNILKESSRNQLSQELSSRFKMAAIINLILCPFIVFYFVLLNFFRYFNEYKNNPSSLIGLRQYTPWAEWKLREFNELPHFFIKRLHLSIGPANTYINQFPGGFLINNLMSLANFVSGAFLAVLVLMALLFEDEEHNFWSFEITESRSTLFYISIFGTLWALTSGSLNTSTVTNSAENLNTQGVSFFYDPEASLRYVSQFTHYLPSSWNGRLHTLEVKKEFCELYSLKIIIIFNEILSVILTPFILWFKISNRSSAIIDFFREYSIHVDGLGHVCYFAMFNFEEKDKNMMFDMNKKKPKKKTKLKREEKPKLKHSDTEESSDEQSDPGLGEFYQDDKMIKSYMYFLESYGTQVKGDLRNKPKGTKQYGTESFTNGGVQRSEPSYPMDSVYESAYDLRNVLVEDSTPKSKGKKGVLGMINQFSKQGTTR</sequence>
<evidence type="ECO:0000256" key="14">
    <source>
        <dbReference type="ARBA" id="ARBA00023136"/>
    </source>
</evidence>
<evidence type="ECO:0000256" key="19">
    <source>
        <dbReference type="ARBA" id="ARBA00024631"/>
    </source>
</evidence>
<evidence type="ECO:0000256" key="5">
    <source>
        <dbReference type="ARBA" id="ARBA00006185"/>
    </source>
</evidence>
<evidence type="ECO:0000256" key="9">
    <source>
        <dbReference type="ARBA" id="ARBA00022692"/>
    </source>
</evidence>
<comment type="catalytic activity">
    <reaction evidence="16">
        <text>a 1,2-diacyl-sn-glycero-3-phospho-L-serine(in) = a 1,2-diacyl-sn-glycero-3-phospho-L-serine(out)</text>
        <dbReference type="Rhea" id="RHEA:38663"/>
        <dbReference type="ChEBI" id="CHEBI:57262"/>
    </reaction>
</comment>
<dbReference type="PANTHER" id="PTHR13038:SF10">
    <property type="entry name" value="AUTOPHAGY-RELATED PROTEIN 9"/>
    <property type="match status" value="1"/>
</dbReference>
<keyword evidence="10 20" id="KW-1133">Transmembrane helix</keyword>
<dbReference type="GO" id="GO:0005789">
    <property type="term" value="C:endoplasmic reticulum membrane"/>
    <property type="evidence" value="ECO:0007669"/>
    <property type="project" value="UniProtKB-SubCell"/>
</dbReference>
<keyword evidence="13 20" id="KW-0445">Lipid transport</keyword>
<feature type="region of interest" description="Disordered" evidence="21">
    <location>
        <begin position="827"/>
        <end position="855"/>
    </location>
</feature>
<evidence type="ECO:0000256" key="3">
    <source>
        <dbReference type="ARBA" id="ARBA00004511"/>
    </source>
</evidence>
<dbReference type="AlphaFoldDB" id="A0A1L0BNR8"/>
<evidence type="ECO:0000256" key="1">
    <source>
        <dbReference type="ARBA" id="ARBA00004439"/>
    </source>
</evidence>
<keyword evidence="7 20" id="KW-0813">Transport</keyword>
<dbReference type="GO" id="GO:0000422">
    <property type="term" value="P:autophagy of mitochondrion"/>
    <property type="evidence" value="ECO:0007669"/>
    <property type="project" value="TreeGrafter"/>
</dbReference>
<comment type="catalytic activity">
    <reaction evidence="18">
        <text>a 1,2-diacyl-sn-glycero-3-phospho-(1D-myo-inositol-3-phosphate)(in) = a 1,2-diacyl-sn-glycero-3-phospho-(1D-myo-inositol-3-phosphate)(out)</text>
        <dbReference type="Rhea" id="RHEA:67920"/>
        <dbReference type="ChEBI" id="CHEBI:58088"/>
    </reaction>
</comment>
<name>A0A1L0BNR8_9ASCO</name>
<feature type="region of interest" description="Disordered" evidence="21">
    <location>
        <begin position="767"/>
        <end position="801"/>
    </location>
</feature>
<feature type="transmembrane region" description="Helical" evidence="20">
    <location>
        <begin position="621"/>
        <end position="638"/>
    </location>
</feature>
<feature type="transmembrane region" description="Helical" evidence="20">
    <location>
        <begin position="696"/>
        <end position="719"/>
    </location>
</feature>
<dbReference type="PANTHER" id="PTHR13038">
    <property type="entry name" value="APG9 AUTOPHAGY 9"/>
    <property type="match status" value="1"/>
</dbReference>
<evidence type="ECO:0000256" key="18">
    <source>
        <dbReference type="ARBA" id="ARBA00024621"/>
    </source>
</evidence>
<keyword evidence="9 20" id="KW-0812">Transmembrane</keyword>
<evidence type="ECO:0000256" key="6">
    <source>
        <dbReference type="ARBA" id="ARBA00018074"/>
    </source>
</evidence>
<evidence type="ECO:0000256" key="16">
    <source>
        <dbReference type="ARBA" id="ARBA00024479"/>
    </source>
</evidence>
<evidence type="ECO:0000256" key="17">
    <source>
        <dbReference type="ARBA" id="ARBA00024615"/>
    </source>
</evidence>
<dbReference type="EMBL" id="LT635765">
    <property type="protein sequence ID" value="SGZ51802.1"/>
    <property type="molecule type" value="Genomic_DNA"/>
</dbReference>
<evidence type="ECO:0000256" key="13">
    <source>
        <dbReference type="ARBA" id="ARBA00023055"/>
    </source>
</evidence>
<evidence type="ECO:0000256" key="11">
    <source>
        <dbReference type="ARBA" id="ARBA00023006"/>
    </source>
</evidence>
<evidence type="ECO:0000256" key="15">
    <source>
        <dbReference type="ARBA" id="ARBA00023329"/>
    </source>
</evidence>
<feature type="transmembrane region" description="Helical" evidence="20">
    <location>
        <begin position="314"/>
        <end position="332"/>
    </location>
</feature>
<dbReference type="GO" id="GO:0034727">
    <property type="term" value="P:piecemeal microautophagy of the nucleus"/>
    <property type="evidence" value="ECO:0007669"/>
    <property type="project" value="TreeGrafter"/>
</dbReference>
<feature type="transmembrane region" description="Helical" evidence="20">
    <location>
        <begin position="259"/>
        <end position="280"/>
    </location>
</feature>
<evidence type="ECO:0000256" key="12">
    <source>
        <dbReference type="ARBA" id="ARBA00023034"/>
    </source>
</evidence>
<evidence type="ECO:0000313" key="23">
    <source>
        <dbReference type="Proteomes" id="UP000182259"/>
    </source>
</evidence>
<keyword evidence="11 20" id="KW-0072">Autophagy</keyword>
<reference evidence="23" key="1">
    <citation type="submission" date="2016-10" db="EMBL/GenBank/DDBJ databases">
        <authorList>
            <person name="Geijer C."/>
            <person name="Jareborg N."/>
            <person name="Dainat J."/>
        </authorList>
    </citation>
    <scope>NUCLEOTIDE SEQUENCE [LARGE SCALE GENOMIC DNA]</scope>
    <source>
        <strain evidence="23">PYCC 4715</strain>
    </source>
</reference>
<evidence type="ECO:0000313" key="22">
    <source>
        <dbReference type="EMBL" id="SGZ51802.1"/>
    </source>
</evidence>
<comment type="catalytic activity">
    <reaction evidence="19">
        <text>a 1,2-diacyl-sn-glycero-3-phosphocholine(in) = a 1,2-diacyl-sn-glycero-3-phosphocholine(out)</text>
        <dbReference type="Rhea" id="RHEA:38571"/>
        <dbReference type="ChEBI" id="CHEBI:57643"/>
    </reaction>
</comment>
<feature type="transmembrane region" description="Helical" evidence="20">
    <location>
        <begin position="496"/>
        <end position="519"/>
    </location>
</feature>
<accession>A0A1L0BNR8</accession>
<dbReference type="GO" id="GO:0034045">
    <property type="term" value="C:phagophore assembly site membrane"/>
    <property type="evidence" value="ECO:0007669"/>
    <property type="project" value="UniProtKB-SubCell"/>
</dbReference>
<evidence type="ECO:0000256" key="10">
    <source>
        <dbReference type="ARBA" id="ARBA00022989"/>
    </source>
</evidence>
<keyword evidence="8" id="KW-0597">Phosphoprotein</keyword>
<protein>
    <recommendedName>
        <fullName evidence="6 20">Autophagy-related protein 9</fullName>
    </recommendedName>
</protein>
<evidence type="ECO:0000256" key="7">
    <source>
        <dbReference type="ARBA" id="ARBA00022448"/>
    </source>
</evidence>
<comment type="subcellular location">
    <subcellularLocation>
        <location evidence="1">Cytoplasmic vesicle membrane</location>
        <topology evidence="1">Multi-pass membrane protein</topology>
    </subcellularLocation>
    <subcellularLocation>
        <location evidence="2">Endoplasmic reticulum membrane</location>
        <topology evidence="2">Multi-pass membrane protein</topology>
    </subcellularLocation>
    <subcellularLocation>
        <location evidence="4">Golgi apparatus membrane</location>
        <topology evidence="4">Multi-pass membrane protein</topology>
    </subcellularLocation>
    <subcellularLocation>
        <location evidence="3 20">Preautophagosomal structure membrane</location>
        <topology evidence="3 20">Multi-pass membrane protein</topology>
    </subcellularLocation>
</comment>
<comment type="function">
    <text evidence="20">Phospholipid scramblase involved in autophagy. Cycles between the preautophagosomal structure/phagophore assembly site (PAS) and the cytoplasmic vesicle pool and supplies membrane for the growing autophagosome. Lipid scramblase activity plays a key role in preautophagosomal structure/phagophore assembly by distributing the phospholipids that arrive through ATG2 from the cytoplasmic to the luminal leaflet of the bilayer, thereby driving autophagosomal membrane expansion.</text>
</comment>
<evidence type="ECO:0000256" key="21">
    <source>
        <dbReference type="SAM" id="MobiDB-lite"/>
    </source>
</evidence>
<keyword evidence="12" id="KW-0333">Golgi apparatus</keyword>
<evidence type="ECO:0000256" key="4">
    <source>
        <dbReference type="ARBA" id="ARBA00004653"/>
    </source>
</evidence>
<dbReference type="GO" id="GO:0000139">
    <property type="term" value="C:Golgi membrane"/>
    <property type="evidence" value="ECO:0007669"/>
    <property type="project" value="UniProtKB-SubCell"/>
</dbReference>
<organism evidence="22 23">
    <name type="scientific">Sungouiella intermedia</name>
    <dbReference type="NCBI Taxonomy" id="45354"/>
    <lineage>
        <taxon>Eukaryota</taxon>
        <taxon>Fungi</taxon>
        <taxon>Dikarya</taxon>
        <taxon>Ascomycota</taxon>
        <taxon>Saccharomycotina</taxon>
        <taxon>Pichiomycetes</taxon>
        <taxon>Metschnikowiaceae</taxon>
        <taxon>Sungouiella</taxon>
    </lineage>
</organism>
<dbReference type="GO" id="GO:0005776">
    <property type="term" value="C:autophagosome"/>
    <property type="evidence" value="ECO:0007669"/>
    <property type="project" value="TreeGrafter"/>
</dbReference>
<dbReference type="GO" id="GO:0030659">
    <property type="term" value="C:cytoplasmic vesicle membrane"/>
    <property type="evidence" value="ECO:0007669"/>
    <property type="project" value="UniProtKB-SubCell"/>
</dbReference>
<dbReference type="GO" id="GO:0034497">
    <property type="term" value="P:protein localization to phagophore assembly site"/>
    <property type="evidence" value="ECO:0007669"/>
    <property type="project" value="TreeGrafter"/>
</dbReference>
<feature type="compositionally biased region" description="Basic and acidic residues" evidence="21">
    <location>
        <begin position="776"/>
        <end position="788"/>
    </location>
</feature>
<evidence type="ECO:0000256" key="2">
    <source>
        <dbReference type="ARBA" id="ARBA00004477"/>
    </source>
</evidence>
<feature type="compositionally biased region" description="Polar residues" evidence="21">
    <location>
        <begin position="837"/>
        <end position="852"/>
    </location>
</feature>
<dbReference type="Proteomes" id="UP000182259">
    <property type="component" value="Chromosome II"/>
</dbReference>
<dbReference type="InterPro" id="IPR007241">
    <property type="entry name" value="Autophagy-rel_prot_9"/>
</dbReference>
<proteinExistence type="inferred from homology"/>
<dbReference type="Pfam" id="PF04109">
    <property type="entry name" value="ATG9"/>
    <property type="match status" value="1"/>
</dbReference>
<evidence type="ECO:0000256" key="8">
    <source>
        <dbReference type="ARBA" id="ARBA00022553"/>
    </source>
</evidence>
<feature type="transmembrane region" description="Helical" evidence="20">
    <location>
        <begin position="580"/>
        <end position="601"/>
    </location>
</feature>
<keyword evidence="14 20" id="KW-0472">Membrane</keyword>